<sequence length="550" mass="62579">MRSVLAALKGAVRTVHLLLWDTAFHTDDVHLLQPEARDNLQADLDDDDNEYTSLSEYLSKTWRVVQTPSWLNFGRTHLETPGERTPHFRYAAHSEIYRIPNVDSDGTPLEPGEAAWHEREWLKDALPTYDSMRIESRIAFLPDMADVAVAFNDDYFLLRPLAVSDFHSPLYGSILRFKHDNERITTELNPQFFGTDGEYGGLFQANHLLSQRYPVVPRPYLLHVPKVITQSLQVEATLMFSKMSTLSASKRFRELPIGHGDLQSQWLQIALRTERWREAMLWTWVVAKLGGANGSLGQAEREQVGRLLGKTPGTNGSVEVVRGPRETLKHIETNFAHAGWDNPKNTEYVWSSLDGHLPMTGKKTADPVENAKCTIDLEKCFDTFWTEGQTTAAHMFKHLAFRHPKCGDCLLMALEIFPSPDATYTIPKTASPPPYIAPPHLPMTPTWDEADFSLSKALAKTALPGDKVPLRQWTMHLLSRYLYTYGKSDVVFTQLRTPESAADQFASLDLDEEPSVLCLNDDIERNYNEVLELVGTWFEKRWPNKAGWER</sequence>
<feature type="domain" description="Stealth protein CR4 conserved region 4" evidence="2">
    <location>
        <begin position="515"/>
        <end position="550"/>
    </location>
</feature>
<dbReference type="PANTHER" id="PTHR24045:SF0">
    <property type="entry name" value="N-ACETYLGLUCOSAMINE-1-PHOSPHOTRANSFERASE SUBUNITS ALPHA_BETA"/>
    <property type="match status" value="1"/>
</dbReference>
<keyword evidence="4" id="KW-1185">Reference proteome</keyword>
<dbReference type="GO" id="GO:0046835">
    <property type="term" value="P:carbohydrate phosphorylation"/>
    <property type="evidence" value="ECO:0007669"/>
    <property type="project" value="TreeGrafter"/>
</dbReference>
<protein>
    <recommendedName>
        <fullName evidence="2">Stealth protein CR4 conserved region 4 domain-containing protein</fullName>
    </recommendedName>
</protein>
<name>A0AA48L1Q5_9TREE</name>
<evidence type="ECO:0000259" key="2">
    <source>
        <dbReference type="Pfam" id="PF17103"/>
    </source>
</evidence>
<dbReference type="GeneID" id="85491179"/>
<dbReference type="GO" id="GO:0005794">
    <property type="term" value="C:Golgi apparatus"/>
    <property type="evidence" value="ECO:0007669"/>
    <property type="project" value="TreeGrafter"/>
</dbReference>
<evidence type="ECO:0000256" key="1">
    <source>
        <dbReference type="ARBA" id="ARBA00022679"/>
    </source>
</evidence>
<organism evidence="3 4">
    <name type="scientific">Cutaneotrichosporon cavernicola</name>
    <dbReference type="NCBI Taxonomy" id="279322"/>
    <lineage>
        <taxon>Eukaryota</taxon>
        <taxon>Fungi</taxon>
        <taxon>Dikarya</taxon>
        <taxon>Basidiomycota</taxon>
        <taxon>Agaricomycotina</taxon>
        <taxon>Tremellomycetes</taxon>
        <taxon>Trichosporonales</taxon>
        <taxon>Trichosporonaceae</taxon>
        <taxon>Cutaneotrichosporon</taxon>
    </lineage>
</organism>
<keyword evidence="1" id="KW-0808">Transferase</keyword>
<evidence type="ECO:0000313" key="3">
    <source>
        <dbReference type="EMBL" id="BEI87308.1"/>
    </source>
</evidence>
<gene>
    <name evidence="3" type="primary">XPT1</name>
    <name evidence="3" type="ORF">CcaverHIS019_0100260</name>
</gene>
<dbReference type="EMBL" id="AP028212">
    <property type="protein sequence ID" value="BEI87308.1"/>
    <property type="molecule type" value="Genomic_DNA"/>
</dbReference>
<evidence type="ECO:0000313" key="4">
    <source>
        <dbReference type="Proteomes" id="UP001233271"/>
    </source>
</evidence>
<accession>A0AA48L1Q5</accession>
<dbReference type="RefSeq" id="XP_060452574.1">
    <property type="nucleotide sequence ID" value="XM_060598344.1"/>
</dbReference>
<dbReference type="KEGG" id="ccac:CcaHIS019_0100260"/>
<dbReference type="GO" id="GO:0003976">
    <property type="term" value="F:UDP-N-acetylglucosamine-lysosomal-enzyme N-acetylglucosaminephosphotransferase activity"/>
    <property type="evidence" value="ECO:0007669"/>
    <property type="project" value="TreeGrafter"/>
</dbReference>
<reference evidence="3" key="1">
    <citation type="journal article" date="2023" name="BMC Genomics">
        <title>Chromosome-level genome assemblies of Cutaneotrichosporon spp. (Trichosporonales, Basidiomycota) reveal imbalanced evolution between nucleotide sequences and chromosome synteny.</title>
        <authorList>
            <person name="Kobayashi Y."/>
            <person name="Kayamori A."/>
            <person name="Aoki K."/>
            <person name="Shiwa Y."/>
            <person name="Matsutani M."/>
            <person name="Fujita N."/>
            <person name="Sugita T."/>
            <person name="Iwasaki W."/>
            <person name="Tanaka N."/>
            <person name="Takashima M."/>
        </authorList>
    </citation>
    <scope>NUCLEOTIDE SEQUENCE</scope>
    <source>
        <strain evidence="3">HIS019</strain>
    </source>
</reference>
<dbReference type="PANTHER" id="PTHR24045">
    <property type="match status" value="1"/>
</dbReference>
<dbReference type="Proteomes" id="UP001233271">
    <property type="component" value="Chromosome 1"/>
</dbReference>
<dbReference type="AlphaFoldDB" id="A0AA48L1Q5"/>
<dbReference type="InterPro" id="IPR047141">
    <property type="entry name" value="Stealth"/>
</dbReference>
<dbReference type="Pfam" id="PF17103">
    <property type="entry name" value="Stealth_CR4"/>
    <property type="match status" value="1"/>
</dbReference>
<dbReference type="InterPro" id="IPR031356">
    <property type="entry name" value="Stealth_CR4"/>
</dbReference>
<proteinExistence type="predicted"/>